<accession>A0ABV0ZNT9</accession>
<keyword evidence="2" id="KW-1185">Reference proteome</keyword>
<gene>
    <name evidence="1" type="ORF">AMECASPLE_019058</name>
</gene>
<evidence type="ECO:0000313" key="2">
    <source>
        <dbReference type="Proteomes" id="UP001469553"/>
    </source>
</evidence>
<name>A0ABV0ZNT9_9TELE</name>
<comment type="caution">
    <text evidence="1">The sequence shown here is derived from an EMBL/GenBank/DDBJ whole genome shotgun (WGS) entry which is preliminary data.</text>
</comment>
<protein>
    <submittedName>
        <fullName evidence="1">Uncharacterized protein</fullName>
    </submittedName>
</protein>
<organism evidence="1 2">
    <name type="scientific">Ameca splendens</name>
    <dbReference type="NCBI Taxonomy" id="208324"/>
    <lineage>
        <taxon>Eukaryota</taxon>
        <taxon>Metazoa</taxon>
        <taxon>Chordata</taxon>
        <taxon>Craniata</taxon>
        <taxon>Vertebrata</taxon>
        <taxon>Euteleostomi</taxon>
        <taxon>Actinopterygii</taxon>
        <taxon>Neopterygii</taxon>
        <taxon>Teleostei</taxon>
        <taxon>Neoteleostei</taxon>
        <taxon>Acanthomorphata</taxon>
        <taxon>Ovalentaria</taxon>
        <taxon>Atherinomorphae</taxon>
        <taxon>Cyprinodontiformes</taxon>
        <taxon>Goodeidae</taxon>
        <taxon>Ameca</taxon>
    </lineage>
</organism>
<dbReference type="Proteomes" id="UP001469553">
    <property type="component" value="Unassembled WGS sequence"/>
</dbReference>
<evidence type="ECO:0000313" key="1">
    <source>
        <dbReference type="EMBL" id="MEQ2307519.1"/>
    </source>
</evidence>
<proteinExistence type="predicted"/>
<dbReference type="EMBL" id="JAHRIP010067348">
    <property type="protein sequence ID" value="MEQ2307519.1"/>
    <property type="molecule type" value="Genomic_DNA"/>
</dbReference>
<reference evidence="1 2" key="1">
    <citation type="submission" date="2021-06" db="EMBL/GenBank/DDBJ databases">
        <authorList>
            <person name="Palmer J.M."/>
        </authorList>
    </citation>
    <scope>NUCLEOTIDE SEQUENCE [LARGE SCALE GENOMIC DNA]</scope>
    <source>
        <strain evidence="1 2">AS_MEX2019</strain>
        <tissue evidence="1">Muscle</tissue>
    </source>
</reference>
<feature type="non-terminal residue" evidence="1">
    <location>
        <position position="1"/>
    </location>
</feature>
<sequence length="109" mass="11915">VDGLLKANVSCDDSDLEARLNSWNLGVSPGACCELLGCSGSQQGQRFRKLRNKSTRPSQYPYFCSAAVSAGGANSKHLKKICQDFFLFGTKKGFCPLFSPEFLNVRNKS</sequence>